<protein>
    <submittedName>
        <fullName evidence="1">Uncharacterized protein</fullName>
    </submittedName>
</protein>
<dbReference type="Proteomes" id="UP000834106">
    <property type="component" value="Chromosome 16"/>
</dbReference>
<sequence length="219" mass="25244">MAIIKHFFYRLKLIFGFNQSQSRASEEHSSEAEVWIFQRIWKKWFGSKDRDADKNNITKQDEISVGNLTAEDKDVISTSLSAKSVCPALFSRSSPEAIIDEKKACDSDAAAESSSQRSSIFSQFMRWSRFWSSPDSDHATEESRENIEQMKNDNQKHDVFMEEPFWKEIEAFIETSQASAIALQSKSRDHLAQNLQNKWPPVLRSLPLIQWLLEFALSS</sequence>
<evidence type="ECO:0000313" key="2">
    <source>
        <dbReference type="Proteomes" id="UP000834106"/>
    </source>
</evidence>
<dbReference type="EMBL" id="OU503051">
    <property type="protein sequence ID" value="CAI9778753.1"/>
    <property type="molecule type" value="Genomic_DNA"/>
</dbReference>
<name>A0AAD2E782_9LAMI</name>
<dbReference type="AlphaFoldDB" id="A0AAD2E782"/>
<evidence type="ECO:0000313" key="1">
    <source>
        <dbReference type="EMBL" id="CAI9778753.1"/>
    </source>
</evidence>
<reference evidence="1" key="1">
    <citation type="submission" date="2023-05" db="EMBL/GenBank/DDBJ databases">
        <authorList>
            <person name="Huff M."/>
        </authorList>
    </citation>
    <scope>NUCLEOTIDE SEQUENCE</scope>
</reference>
<proteinExistence type="predicted"/>
<organism evidence="1 2">
    <name type="scientific">Fraxinus pennsylvanica</name>
    <dbReference type="NCBI Taxonomy" id="56036"/>
    <lineage>
        <taxon>Eukaryota</taxon>
        <taxon>Viridiplantae</taxon>
        <taxon>Streptophyta</taxon>
        <taxon>Embryophyta</taxon>
        <taxon>Tracheophyta</taxon>
        <taxon>Spermatophyta</taxon>
        <taxon>Magnoliopsida</taxon>
        <taxon>eudicotyledons</taxon>
        <taxon>Gunneridae</taxon>
        <taxon>Pentapetalae</taxon>
        <taxon>asterids</taxon>
        <taxon>lamiids</taxon>
        <taxon>Lamiales</taxon>
        <taxon>Oleaceae</taxon>
        <taxon>Oleeae</taxon>
        <taxon>Fraxinus</taxon>
    </lineage>
</organism>
<keyword evidence="2" id="KW-1185">Reference proteome</keyword>
<gene>
    <name evidence="1" type="ORF">FPE_LOCUS26183</name>
</gene>
<accession>A0AAD2E782</accession>